<dbReference type="PANTHER" id="PTHR30481">
    <property type="entry name" value="DNA ADENINE METHYLASE"/>
    <property type="match status" value="1"/>
</dbReference>
<comment type="similarity">
    <text evidence="1 8">Belongs to the N(4)/N(6)-methyltransferase family.</text>
</comment>
<feature type="binding site" evidence="7">
    <location>
        <position position="214"/>
    </location>
    <ligand>
        <name>S-adenosyl-L-methionine</name>
        <dbReference type="ChEBI" id="CHEBI:59789"/>
    </ligand>
</feature>
<dbReference type="InterPro" id="IPR029063">
    <property type="entry name" value="SAM-dependent_MTases_sf"/>
</dbReference>
<dbReference type="GO" id="GO:0009007">
    <property type="term" value="F:site-specific DNA-methyltransferase (adenine-specific) activity"/>
    <property type="evidence" value="ECO:0007669"/>
    <property type="project" value="UniProtKB-UniRule"/>
</dbReference>
<keyword evidence="10" id="KW-1185">Reference proteome</keyword>
<dbReference type="InterPro" id="IPR012263">
    <property type="entry name" value="M_m6A_EcoRV"/>
</dbReference>
<dbReference type="GO" id="GO:0032259">
    <property type="term" value="P:methylation"/>
    <property type="evidence" value="ECO:0007669"/>
    <property type="project" value="UniProtKB-KW"/>
</dbReference>
<evidence type="ECO:0000256" key="3">
    <source>
        <dbReference type="ARBA" id="ARBA00022603"/>
    </source>
</evidence>
<keyword evidence="3 8" id="KW-0489">Methyltransferase</keyword>
<dbReference type="Gene3D" id="3.40.50.150">
    <property type="entry name" value="Vaccinia Virus protein VP39"/>
    <property type="match status" value="1"/>
</dbReference>
<name>D5ERT6_XYLR2</name>
<evidence type="ECO:0000256" key="2">
    <source>
        <dbReference type="ARBA" id="ARBA00011900"/>
    </source>
</evidence>
<dbReference type="PIRSF" id="PIRSF000398">
    <property type="entry name" value="M_m6A_EcoRV"/>
    <property type="match status" value="1"/>
</dbReference>
<dbReference type="REBASE" id="25299">
    <property type="entry name" value="M.Pru23ORF1005P"/>
</dbReference>
<dbReference type="HOGENOM" id="CLU_063430_0_0_10"/>
<dbReference type="SUPFAM" id="SSF53335">
    <property type="entry name" value="S-adenosyl-L-methionine-dependent methyltransferases"/>
    <property type="match status" value="1"/>
</dbReference>
<dbReference type="InterPro" id="IPR023095">
    <property type="entry name" value="Ade_MeTrfase_dom_2"/>
</dbReference>
<protein>
    <recommendedName>
        <fullName evidence="2 8">Site-specific DNA-methyltransferase (adenine-specific)</fullName>
        <ecNumber evidence="2 8">2.1.1.72</ecNumber>
    </recommendedName>
</protein>
<evidence type="ECO:0000256" key="7">
    <source>
        <dbReference type="PIRSR" id="PIRSR000398-1"/>
    </source>
</evidence>
<comment type="catalytic activity">
    <reaction evidence="6 8">
        <text>a 2'-deoxyadenosine in DNA + S-adenosyl-L-methionine = an N(6)-methyl-2'-deoxyadenosine in DNA + S-adenosyl-L-homocysteine + H(+)</text>
        <dbReference type="Rhea" id="RHEA:15197"/>
        <dbReference type="Rhea" id="RHEA-COMP:12418"/>
        <dbReference type="Rhea" id="RHEA-COMP:12419"/>
        <dbReference type="ChEBI" id="CHEBI:15378"/>
        <dbReference type="ChEBI" id="CHEBI:57856"/>
        <dbReference type="ChEBI" id="CHEBI:59789"/>
        <dbReference type="ChEBI" id="CHEBI:90615"/>
        <dbReference type="ChEBI" id="CHEBI:90616"/>
        <dbReference type="EC" id="2.1.1.72"/>
    </reaction>
</comment>
<dbReference type="EC" id="2.1.1.72" evidence="2 8"/>
<dbReference type="RefSeq" id="WP_013065616.1">
    <property type="nucleotide sequence ID" value="NC_014033.1"/>
</dbReference>
<evidence type="ECO:0000256" key="5">
    <source>
        <dbReference type="ARBA" id="ARBA00022691"/>
    </source>
</evidence>
<feature type="binding site" evidence="7">
    <location>
        <position position="20"/>
    </location>
    <ligand>
        <name>S-adenosyl-L-methionine</name>
        <dbReference type="ChEBI" id="CHEBI:59789"/>
    </ligand>
</feature>
<dbReference type="InterPro" id="IPR002052">
    <property type="entry name" value="DNA_methylase_N6_adenine_CS"/>
</dbReference>
<organism evidence="9 10">
    <name type="scientific">Xylanibacter ruminicola (strain ATCC 19189 / DSM 19721 / CIP 105475 / JCM 8958 / 23)</name>
    <name type="common">Prevotella ruminicola</name>
    <dbReference type="NCBI Taxonomy" id="264731"/>
    <lineage>
        <taxon>Bacteria</taxon>
        <taxon>Pseudomonadati</taxon>
        <taxon>Bacteroidota</taxon>
        <taxon>Bacteroidia</taxon>
        <taxon>Bacteroidales</taxon>
        <taxon>Prevotellaceae</taxon>
        <taxon>Xylanibacter</taxon>
    </lineage>
</organism>
<feature type="binding site" evidence="7">
    <location>
        <position position="75"/>
    </location>
    <ligand>
        <name>S-adenosyl-L-methionine</name>
        <dbReference type="ChEBI" id="CHEBI:59789"/>
    </ligand>
</feature>
<dbReference type="GO" id="GO:0009307">
    <property type="term" value="P:DNA restriction-modification system"/>
    <property type="evidence" value="ECO:0007669"/>
    <property type="project" value="InterPro"/>
</dbReference>
<dbReference type="eggNOG" id="COG0338">
    <property type="taxonomic scope" value="Bacteria"/>
</dbReference>
<dbReference type="InterPro" id="IPR012327">
    <property type="entry name" value="MeTrfase_D12"/>
</dbReference>
<evidence type="ECO:0000313" key="10">
    <source>
        <dbReference type="Proteomes" id="UP000000927"/>
    </source>
</evidence>
<dbReference type="AlphaFoldDB" id="D5ERT6"/>
<feature type="binding site" evidence="7">
    <location>
        <position position="24"/>
    </location>
    <ligand>
        <name>S-adenosyl-L-methionine</name>
        <dbReference type="ChEBI" id="CHEBI:59789"/>
    </ligand>
</feature>
<dbReference type="KEGG" id="pru:PRU_1005"/>
<dbReference type="GeneID" id="31500575"/>
<sequence length="308" mass="36322">MPQNTVVKKKAITPKPFVKWAGGKGNLLQQLEALLPTDFDDLENVTYIEPFVGGGAMLFHMLQRHKCIKRAVINDINADLIRCYQLVTNEPQTLIDRLRNIEDNYFRVDFLERRDLYYFYRDQYNSEGIHPDERAALFIFLNHTCFNGLHRVNAAGRFNVPYGRYRKPVICNEELIMADHQLLNSVDLVIRKPGDYKQVSHNLSRNNSNFVYFDPPYRPLNETSSFKEYTNEPFDDRQQKELKVFCDRLYNRNCLIMLSNSDSKTDNGDSYFENLYEGYNLNRVLATRFINADPEKRKKQTEVVIRRY</sequence>
<dbReference type="GO" id="GO:0006298">
    <property type="term" value="P:mismatch repair"/>
    <property type="evidence" value="ECO:0007669"/>
    <property type="project" value="TreeGrafter"/>
</dbReference>
<dbReference type="EMBL" id="CP002006">
    <property type="protein sequence ID" value="ADE83634.1"/>
    <property type="molecule type" value="Genomic_DNA"/>
</dbReference>
<evidence type="ECO:0000256" key="4">
    <source>
        <dbReference type="ARBA" id="ARBA00022679"/>
    </source>
</evidence>
<dbReference type="PROSITE" id="PS00092">
    <property type="entry name" value="N6_MTASE"/>
    <property type="match status" value="1"/>
</dbReference>
<dbReference type="Pfam" id="PF02086">
    <property type="entry name" value="MethyltransfD12"/>
    <property type="match status" value="1"/>
</dbReference>
<accession>D5ERT6</accession>
<evidence type="ECO:0000256" key="1">
    <source>
        <dbReference type="ARBA" id="ARBA00006594"/>
    </source>
</evidence>
<dbReference type="GO" id="GO:0043565">
    <property type="term" value="F:sequence-specific DNA binding"/>
    <property type="evidence" value="ECO:0007669"/>
    <property type="project" value="TreeGrafter"/>
</dbReference>
<reference evidence="9 10" key="1">
    <citation type="journal article" date="2010" name="Microb. Ecol.">
        <title>Comparative genome analysis of Prevotella ruminicola and Prevotella bryantii: insights into their environmental niche.</title>
        <authorList>
            <consortium name="North American Consortium for Rumen Bacteria"/>
            <person name="Purushe J."/>
            <person name="Fouts D.E."/>
            <person name="Morrison M."/>
            <person name="White B.A."/>
            <person name="Mackie R.I."/>
            <person name="Coutinho P.M."/>
            <person name="Henrissat B."/>
            <person name="Nelson K.E."/>
        </authorList>
    </citation>
    <scope>NUCLEOTIDE SEQUENCE [LARGE SCALE GENOMIC DNA]</scope>
    <source>
        <strain evidence="10">ATCC 19189 / JCM 8958 / 23</strain>
    </source>
</reference>
<keyword evidence="4 8" id="KW-0808">Transferase</keyword>
<proteinExistence type="inferred from homology"/>
<evidence type="ECO:0000313" key="9">
    <source>
        <dbReference type="EMBL" id="ADE83634.1"/>
    </source>
</evidence>
<dbReference type="PRINTS" id="PR00505">
    <property type="entry name" value="D12N6MTFRASE"/>
</dbReference>
<evidence type="ECO:0000256" key="8">
    <source>
        <dbReference type="RuleBase" id="RU361257"/>
    </source>
</evidence>
<gene>
    <name evidence="9" type="ordered locus">PRU_1005</name>
</gene>
<dbReference type="GO" id="GO:1904047">
    <property type="term" value="F:S-adenosyl-L-methionine binding"/>
    <property type="evidence" value="ECO:0007669"/>
    <property type="project" value="TreeGrafter"/>
</dbReference>
<keyword evidence="5 8" id="KW-0949">S-adenosyl-L-methionine</keyword>
<evidence type="ECO:0000256" key="6">
    <source>
        <dbReference type="ARBA" id="ARBA00047942"/>
    </source>
</evidence>
<dbReference type="Gene3D" id="1.10.1020.10">
    <property type="entry name" value="Adenine-specific Methyltransferase, Domain 2"/>
    <property type="match status" value="1"/>
</dbReference>
<dbReference type="PANTHER" id="PTHR30481:SF3">
    <property type="entry name" value="DNA ADENINE METHYLASE"/>
    <property type="match status" value="1"/>
</dbReference>
<dbReference type="NCBIfam" id="TIGR00571">
    <property type="entry name" value="dam"/>
    <property type="match status" value="1"/>
</dbReference>
<dbReference type="Proteomes" id="UP000000927">
    <property type="component" value="Chromosome"/>
</dbReference>